<comment type="function">
    <text evidence="11">Peptidoglycan polymerase that catalyzes glycan chain elongation from lipid-linked precursors.</text>
</comment>
<dbReference type="GO" id="GO:0016757">
    <property type="term" value="F:glycosyltransferase activity"/>
    <property type="evidence" value="ECO:0007669"/>
    <property type="project" value="UniProtKB-KW"/>
</dbReference>
<evidence type="ECO:0000256" key="2">
    <source>
        <dbReference type="ARBA" id="ARBA00022519"/>
    </source>
</evidence>
<keyword evidence="4 11" id="KW-0808">Transferase</keyword>
<keyword evidence="14" id="KW-1185">Reference proteome</keyword>
<dbReference type="Pfam" id="PF00912">
    <property type="entry name" value="Transgly"/>
    <property type="match status" value="1"/>
</dbReference>
<keyword evidence="9 11" id="KW-0472">Membrane</keyword>
<comment type="similarity">
    <text evidence="11">Belongs to the glycosyltransferase 51 family.</text>
</comment>
<evidence type="ECO:0000256" key="10">
    <source>
        <dbReference type="ARBA" id="ARBA00023316"/>
    </source>
</evidence>
<evidence type="ECO:0000313" key="14">
    <source>
        <dbReference type="Proteomes" id="UP001331561"/>
    </source>
</evidence>
<dbReference type="InterPro" id="IPR036950">
    <property type="entry name" value="PBP_transglycosylase"/>
</dbReference>
<proteinExistence type="inferred from homology"/>
<feature type="domain" description="Glycosyl transferase family 51" evidence="12">
    <location>
        <begin position="59"/>
        <end position="216"/>
    </location>
</feature>
<gene>
    <name evidence="11 13" type="primary">mtgA</name>
    <name evidence="13" type="ORF">VVD49_00885</name>
</gene>
<comment type="subcellular location">
    <subcellularLocation>
        <location evidence="11">Cell inner membrane</location>
        <topology evidence="11">Single-pass membrane protein</topology>
    </subcellularLocation>
</comment>
<comment type="pathway">
    <text evidence="11">Cell wall biogenesis; peptidoglycan biosynthesis.</text>
</comment>
<dbReference type="SUPFAM" id="SSF53955">
    <property type="entry name" value="Lysozyme-like"/>
    <property type="match status" value="1"/>
</dbReference>
<dbReference type="PANTHER" id="PTHR30400:SF0">
    <property type="entry name" value="BIOSYNTHETIC PEPTIDOGLYCAN TRANSGLYCOSYLASE"/>
    <property type="match status" value="1"/>
</dbReference>
<evidence type="ECO:0000256" key="8">
    <source>
        <dbReference type="ARBA" id="ARBA00022989"/>
    </source>
</evidence>
<sequence length="230" mass="26303">MKSVGRLLKHVLITVVLLLLAYQLWLFGNVLWWKWVNPSSTSFMSLRLSELREKNPEAKLQYTWVPYQRISVQLKRAVVAAEDDKFVDHEGFDWEGMQKALEKNQKKGKSVAGGSTISQQLAKNLFLSPSRSYVRKAQEAIITVMIELLWDKRRILEVYLNVVEWGNGIFGAEAAARRYYNISAAQLNAAQAAHIAVMLPNPRKFEKTYPPRLVTHSARVQGRMAYAEVP</sequence>
<dbReference type="RefSeq" id="WP_327597233.1">
    <property type="nucleotide sequence ID" value="NZ_JAYXHS010000001.1"/>
</dbReference>
<keyword evidence="3 11" id="KW-0328">Glycosyltransferase</keyword>
<dbReference type="EC" id="2.4.99.28" evidence="11"/>
<dbReference type="Proteomes" id="UP001331561">
    <property type="component" value="Unassembled WGS sequence"/>
</dbReference>
<evidence type="ECO:0000256" key="11">
    <source>
        <dbReference type="HAMAP-Rule" id="MF_00766"/>
    </source>
</evidence>
<keyword evidence="1 11" id="KW-1003">Cell membrane</keyword>
<keyword evidence="6 11" id="KW-0133">Cell shape</keyword>
<reference evidence="13 14" key="1">
    <citation type="submission" date="2024-01" db="EMBL/GenBank/DDBJ databases">
        <title>Uliginosibacterium soil sp. nov.</title>
        <authorList>
            <person name="Lv Y."/>
        </authorList>
    </citation>
    <scope>NUCLEOTIDE SEQUENCE [LARGE SCALE GENOMIC DNA]</scope>
    <source>
        <strain evidence="13 14">H3</strain>
    </source>
</reference>
<evidence type="ECO:0000259" key="12">
    <source>
        <dbReference type="Pfam" id="PF00912"/>
    </source>
</evidence>
<dbReference type="InterPro" id="IPR001264">
    <property type="entry name" value="Glyco_trans_51"/>
</dbReference>
<dbReference type="InterPro" id="IPR023346">
    <property type="entry name" value="Lysozyme-like_dom_sf"/>
</dbReference>
<dbReference type="InterPro" id="IPR011812">
    <property type="entry name" value="Pep_trsgly"/>
</dbReference>
<comment type="caution">
    <text evidence="13">The sequence shown here is derived from an EMBL/GenBank/DDBJ whole genome shotgun (WGS) entry which is preliminary data.</text>
</comment>
<evidence type="ECO:0000256" key="5">
    <source>
        <dbReference type="ARBA" id="ARBA00022692"/>
    </source>
</evidence>
<protein>
    <recommendedName>
        <fullName evidence="11">Biosynthetic peptidoglycan transglycosylase</fullName>
        <ecNumber evidence="11">2.4.99.28</ecNumber>
    </recommendedName>
    <alternativeName>
        <fullName evidence="11">Glycan polymerase</fullName>
    </alternativeName>
    <alternativeName>
        <fullName evidence="11">Peptidoglycan glycosyltransferase MtgA</fullName>
        <shortName evidence="11">PGT</shortName>
    </alternativeName>
</protein>
<keyword evidence="8 11" id="KW-1133">Transmembrane helix</keyword>
<accession>A0ABU6JXX6</accession>
<evidence type="ECO:0000256" key="6">
    <source>
        <dbReference type="ARBA" id="ARBA00022960"/>
    </source>
</evidence>
<evidence type="ECO:0000256" key="1">
    <source>
        <dbReference type="ARBA" id="ARBA00022475"/>
    </source>
</evidence>
<evidence type="ECO:0000256" key="9">
    <source>
        <dbReference type="ARBA" id="ARBA00023136"/>
    </source>
</evidence>
<evidence type="ECO:0000256" key="7">
    <source>
        <dbReference type="ARBA" id="ARBA00022984"/>
    </source>
</evidence>
<dbReference type="EMBL" id="JAYXHS010000001">
    <property type="protein sequence ID" value="MEC5384252.1"/>
    <property type="molecule type" value="Genomic_DNA"/>
</dbReference>
<evidence type="ECO:0000256" key="3">
    <source>
        <dbReference type="ARBA" id="ARBA00022676"/>
    </source>
</evidence>
<comment type="catalytic activity">
    <reaction evidence="11">
        <text>[GlcNAc-(1-&gt;4)-Mur2Ac(oyl-L-Ala-gamma-D-Glu-L-Lys-D-Ala-D-Ala)](n)-di-trans,octa-cis-undecaprenyl diphosphate + beta-D-GlcNAc-(1-&gt;4)-Mur2Ac(oyl-L-Ala-gamma-D-Glu-L-Lys-D-Ala-D-Ala)-di-trans,octa-cis-undecaprenyl diphosphate = [GlcNAc-(1-&gt;4)-Mur2Ac(oyl-L-Ala-gamma-D-Glu-L-Lys-D-Ala-D-Ala)](n+1)-di-trans,octa-cis-undecaprenyl diphosphate + di-trans,octa-cis-undecaprenyl diphosphate + H(+)</text>
        <dbReference type="Rhea" id="RHEA:23708"/>
        <dbReference type="Rhea" id="RHEA-COMP:9602"/>
        <dbReference type="Rhea" id="RHEA-COMP:9603"/>
        <dbReference type="ChEBI" id="CHEBI:15378"/>
        <dbReference type="ChEBI" id="CHEBI:58405"/>
        <dbReference type="ChEBI" id="CHEBI:60033"/>
        <dbReference type="ChEBI" id="CHEBI:78435"/>
        <dbReference type="EC" id="2.4.99.28"/>
    </reaction>
</comment>
<name>A0ABU6JXX6_9RHOO</name>
<feature type="transmembrane region" description="Helical" evidence="11">
    <location>
        <begin position="12"/>
        <end position="35"/>
    </location>
</feature>
<dbReference type="NCBIfam" id="TIGR02070">
    <property type="entry name" value="mono_pep_trsgly"/>
    <property type="match status" value="1"/>
</dbReference>
<keyword evidence="2 11" id="KW-0997">Cell inner membrane</keyword>
<keyword evidence="7 11" id="KW-0573">Peptidoglycan synthesis</keyword>
<keyword evidence="5 11" id="KW-0812">Transmembrane</keyword>
<evidence type="ECO:0000256" key="4">
    <source>
        <dbReference type="ARBA" id="ARBA00022679"/>
    </source>
</evidence>
<evidence type="ECO:0000313" key="13">
    <source>
        <dbReference type="EMBL" id="MEC5384252.1"/>
    </source>
</evidence>
<dbReference type="Gene3D" id="1.10.3810.10">
    <property type="entry name" value="Biosynthetic peptidoglycan transglycosylase-like"/>
    <property type="match status" value="1"/>
</dbReference>
<organism evidence="13 14">
    <name type="scientific">Uliginosibacterium silvisoli</name>
    <dbReference type="NCBI Taxonomy" id="3114758"/>
    <lineage>
        <taxon>Bacteria</taxon>
        <taxon>Pseudomonadati</taxon>
        <taxon>Pseudomonadota</taxon>
        <taxon>Betaproteobacteria</taxon>
        <taxon>Rhodocyclales</taxon>
        <taxon>Zoogloeaceae</taxon>
        <taxon>Uliginosibacterium</taxon>
    </lineage>
</organism>
<keyword evidence="10 11" id="KW-0961">Cell wall biogenesis/degradation</keyword>
<dbReference type="PANTHER" id="PTHR30400">
    <property type="entry name" value="MONOFUNCTIONAL BIOSYNTHETIC PEPTIDOGLYCAN TRANSGLYCOSYLASE"/>
    <property type="match status" value="1"/>
</dbReference>
<dbReference type="HAMAP" id="MF_00766">
    <property type="entry name" value="PGT_MtgA"/>
    <property type="match status" value="1"/>
</dbReference>